<sequence>MTHPYHTQQAPQFQQPQWPPKKGFSGLIVALALVGGLAVGCIGGVGIGAAGSSGKPSTVAADAPASDNKPASEQTSAEPTADHTPKPSEFRVTIKVIKSECFGTAGAIVTYRAQLAYTGSPLPEDKTFTVSYRIFGGQDPATGAIDVTGDEMSRPAQETIETPTCTPALRAKVVQVL</sequence>
<keyword evidence="2" id="KW-1133">Transmembrane helix</keyword>
<keyword evidence="4" id="KW-1185">Reference proteome</keyword>
<dbReference type="Proteomes" id="UP001596496">
    <property type="component" value="Unassembled WGS sequence"/>
</dbReference>
<accession>A0ABW2NZJ7</accession>
<feature type="transmembrane region" description="Helical" evidence="2">
    <location>
        <begin position="24"/>
        <end position="47"/>
    </location>
</feature>
<evidence type="ECO:0000256" key="1">
    <source>
        <dbReference type="SAM" id="MobiDB-lite"/>
    </source>
</evidence>
<organism evidence="3 4">
    <name type="scientific">Sphaerisporangium rhizosphaerae</name>
    <dbReference type="NCBI Taxonomy" id="2269375"/>
    <lineage>
        <taxon>Bacteria</taxon>
        <taxon>Bacillati</taxon>
        <taxon>Actinomycetota</taxon>
        <taxon>Actinomycetes</taxon>
        <taxon>Streptosporangiales</taxon>
        <taxon>Streptosporangiaceae</taxon>
        <taxon>Sphaerisporangium</taxon>
    </lineage>
</organism>
<evidence type="ECO:0000256" key="2">
    <source>
        <dbReference type="SAM" id="Phobius"/>
    </source>
</evidence>
<protein>
    <submittedName>
        <fullName evidence="3">Uncharacterized protein</fullName>
    </submittedName>
</protein>
<name>A0ABW2NZJ7_9ACTN</name>
<feature type="region of interest" description="Disordered" evidence="1">
    <location>
        <begin position="52"/>
        <end position="87"/>
    </location>
</feature>
<evidence type="ECO:0000313" key="4">
    <source>
        <dbReference type="Proteomes" id="UP001596496"/>
    </source>
</evidence>
<comment type="caution">
    <text evidence="3">The sequence shown here is derived from an EMBL/GenBank/DDBJ whole genome shotgun (WGS) entry which is preliminary data.</text>
</comment>
<keyword evidence="2" id="KW-0812">Transmembrane</keyword>
<evidence type="ECO:0000313" key="3">
    <source>
        <dbReference type="EMBL" id="MFC7382038.1"/>
    </source>
</evidence>
<dbReference type="RefSeq" id="WP_380825136.1">
    <property type="nucleotide sequence ID" value="NZ_JBHTCG010000004.1"/>
</dbReference>
<dbReference type="EMBL" id="JBHTCG010000004">
    <property type="protein sequence ID" value="MFC7382038.1"/>
    <property type="molecule type" value="Genomic_DNA"/>
</dbReference>
<proteinExistence type="predicted"/>
<gene>
    <name evidence="3" type="ORF">ACFQSB_07455</name>
</gene>
<reference evidence="4" key="1">
    <citation type="journal article" date="2019" name="Int. J. Syst. Evol. Microbiol.">
        <title>The Global Catalogue of Microorganisms (GCM) 10K type strain sequencing project: providing services to taxonomists for standard genome sequencing and annotation.</title>
        <authorList>
            <consortium name="The Broad Institute Genomics Platform"/>
            <consortium name="The Broad Institute Genome Sequencing Center for Infectious Disease"/>
            <person name="Wu L."/>
            <person name="Ma J."/>
        </authorList>
    </citation>
    <scope>NUCLEOTIDE SEQUENCE [LARGE SCALE GENOMIC DNA]</scope>
    <source>
        <strain evidence="4">CECT 7649</strain>
    </source>
</reference>
<feature type="compositionally biased region" description="Polar residues" evidence="1">
    <location>
        <begin position="69"/>
        <end position="78"/>
    </location>
</feature>
<keyword evidence="2" id="KW-0472">Membrane</keyword>